<feature type="transmembrane region" description="Helical" evidence="1">
    <location>
        <begin position="233"/>
        <end position="253"/>
    </location>
</feature>
<feature type="transmembrane region" description="Helical" evidence="1">
    <location>
        <begin position="273"/>
        <end position="295"/>
    </location>
</feature>
<dbReference type="RefSeq" id="WP_121282248.1">
    <property type="nucleotide sequence ID" value="NZ_RCCK01000010.1"/>
</dbReference>
<name>A0A497Y9Z5_9SPHI</name>
<accession>A0A497Y9Z5</accession>
<feature type="transmembrane region" description="Helical" evidence="1">
    <location>
        <begin position="62"/>
        <end position="79"/>
    </location>
</feature>
<feature type="transmembrane region" description="Helical" evidence="1">
    <location>
        <begin position="203"/>
        <end position="221"/>
    </location>
</feature>
<protein>
    <submittedName>
        <fullName evidence="2">Uncharacterized protein</fullName>
    </submittedName>
</protein>
<keyword evidence="1" id="KW-0472">Membrane</keyword>
<dbReference type="AlphaFoldDB" id="A0A497Y9Z5"/>
<reference evidence="2 4" key="1">
    <citation type="submission" date="2018-10" db="EMBL/GenBank/DDBJ databases">
        <title>Genomic Encyclopedia of Archaeal and Bacterial Type Strains, Phase II (KMG-II): from individual species to whole genera.</title>
        <authorList>
            <person name="Goeker M."/>
        </authorList>
    </citation>
    <scope>NUCLEOTIDE SEQUENCE [LARGE SCALE GENOMIC DNA]</scope>
    <source>
        <strain evidence="2 4">DSM 19624</strain>
    </source>
</reference>
<comment type="caution">
    <text evidence="2">The sequence shown here is derived from an EMBL/GenBank/DDBJ whole genome shotgun (WGS) entry which is preliminary data.</text>
</comment>
<keyword evidence="5" id="KW-1185">Reference proteome</keyword>
<feature type="transmembrane region" description="Helical" evidence="1">
    <location>
        <begin position="307"/>
        <end position="326"/>
    </location>
</feature>
<evidence type="ECO:0000256" key="1">
    <source>
        <dbReference type="SAM" id="Phobius"/>
    </source>
</evidence>
<evidence type="ECO:0000313" key="5">
    <source>
        <dbReference type="Proteomes" id="UP000297429"/>
    </source>
</evidence>
<gene>
    <name evidence="2" type="ORF">BCL90_0380</name>
    <name evidence="3" type="ORF">E3V97_10260</name>
</gene>
<feature type="transmembrane region" description="Helical" evidence="1">
    <location>
        <begin position="115"/>
        <end position="133"/>
    </location>
</feature>
<dbReference type="Proteomes" id="UP000297429">
    <property type="component" value="Unassembled WGS sequence"/>
</dbReference>
<keyword evidence="1" id="KW-0812">Transmembrane</keyword>
<dbReference type="EMBL" id="SOPX01000002">
    <property type="protein sequence ID" value="TFB30997.1"/>
    <property type="molecule type" value="Genomic_DNA"/>
</dbReference>
<proteinExistence type="predicted"/>
<evidence type="ECO:0000313" key="4">
    <source>
        <dbReference type="Proteomes" id="UP000273898"/>
    </source>
</evidence>
<feature type="transmembrane region" description="Helical" evidence="1">
    <location>
        <begin position="153"/>
        <end position="173"/>
    </location>
</feature>
<sequence length="331" mass="36843">MLGNIIAKLLMAVAIGAAFGLFYTILLNMHGLTKIKYKHMALSIGTLIFLLGLYSFEAAGIASFIIGIGIFVLAIALMARGTANALKALSAKFSLGNKSQTTEGQQINKPVLSNYAGVIFHLVVIILISLSIFTYSNDTLLNQEKMERLISDAIFQFMSTIMLILLGMFNPFIPPSAKLLGIAHYVDGVKYPKLYLLLSGKKFWMAFKGLICLGIIIYFASKGYFDLLAWDNATPYMNIYVVLIGFFIIVNLVQMIRNAEYFFQANLFRITMLLHSAFISIFLSAILVFSTLFISSILGVDINRLKVSSETIIFLGFNIIMCYNEFRLARA</sequence>
<evidence type="ECO:0000313" key="3">
    <source>
        <dbReference type="EMBL" id="TFB30997.1"/>
    </source>
</evidence>
<dbReference type="Proteomes" id="UP000273898">
    <property type="component" value="Unassembled WGS sequence"/>
</dbReference>
<organism evidence="2 4">
    <name type="scientific">Pedobacter alluvionis</name>
    <dbReference type="NCBI Taxonomy" id="475253"/>
    <lineage>
        <taxon>Bacteria</taxon>
        <taxon>Pseudomonadati</taxon>
        <taxon>Bacteroidota</taxon>
        <taxon>Sphingobacteriia</taxon>
        <taxon>Sphingobacteriales</taxon>
        <taxon>Sphingobacteriaceae</taxon>
        <taxon>Pedobacter</taxon>
    </lineage>
</organism>
<keyword evidence="1" id="KW-1133">Transmembrane helix</keyword>
<reference evidence="3 5" key="2">
    <citation type="submission" date="2019-03" db="EMBL/GenBank/DDBJ databases">
        <authorList>
            <person name="He R.-H."/>
        </authorList>
    </citation>
    <scope>NUCLEOTIDE SEQUENCE [LARGE SCALE GENOMIC DNA]</scope>
    <source>
        <strain evidence="3 5">DSM 19624</strain>
    </source>
</reference>
<feature type="transmembrane region" description="Helical" evidence="1">
    <location>
        <begin position="6"/>
        <end position="27"/>
    </location>
</feature>
<dbReference type="EMBL" id="RCCK01000010">
    <property type="protein sequence ID" value="RLJ79671.1"/>
    <property type="molecule type" value="Genomic_DNA"/>
</dbReference>
<dbReference type="OrthoDB" id="764994at2"/>
<feature type="transmembrane region" description="Helical" evidence="1">
    <location>
        <begin position="39"/>
        <end position="56"/>
    </location>
</feature>
<evidence type="ECO:0000313" key="2">
    <source>
        <dbReference type="EMBL" id="RLJ79671.1"/>
    </source>
</evidence>